<keyword evidence="8" id="KW-0460">Magnesium</keyword>
<dbReference type="PROSITE" id="PS51470">
    <property type="entry name" value="FG_GAP"/>
    <property type="match status" value="5"/>
</dbReference>
<dbReference type="PRINTS" id="PR01185">
    <property type="entry name" value="INTEGRINA"/>
</dbReference>
<dbReference type="InterPro" id="IPR036465">
    <property type="entry name" value="vWFA_dom_sf"/>
</dbReference>
<dbReference type="GO" id="GO:0007160">
    <property type="term" value="P:cell-matrix adhesion"/>
    <property type="evidence" value="ECO:0007669"/>
    <property type="project" value="TreeGrafter"/>
</dbReference>
<dbReference type="PROSITE" id="PS00242">
    <property type="entry name" value="INTEGRIN_ALPHA"/>
    <property type="match status" value="1"/>
</dbReference>
<reference evidence="20" key="2">
    <citation type="submission" date="2025-08" db="UniProtKB">
        <authorList>
            <consortium name="Ensembl"/>
        </authorList>
    </citation>
    <scope>IDENTIFICATION</scope>
</reference>
<feature type="repeat" description="FG-GAP" evidence="16">
    <location>
        <begin position="339"/>
        <end position="390"/>
    </location>
</feature>
<dbReference type="Pfam" id="PF08441">
    <property type="entry name" value="Integrin_A_Ig_1"/>
    <property type="match status" value="1"/>
</dbReference>
<keyword evidence="12 17" id="KW-0472">Membrane</keyword>
<dbReference type="InterPro" id="IPR028994">
    <property type="entry name" value="Integrin_alpha_N"/>
</dbReference>
<protein>
    <submittedName>
        <fullName evidence="20">Integrin subunit alpha X</fullName>
    </submittedName>
</protein>
<evidence type="ECO:0000256" key="13">
    <source>
        <dbReference type="ARBA" id="ARBA00023157"/>
    </source>
</evidence>
<dbReference type="InterPro" id="IPR013517">
    <property type="entry name" value="FG-GAP"/>
</dbReference>
<evidence type="ECO:0000256" key="3">
    <source>
        <dbReference type="ARBA" id="ARBA00022692"/>
    </source>
</evidence>
<evidence type="ECO:0000256" key="4">
    <source>
        <dbReference type="ARBA" id="ARBA00022723"/>
    </source>
</evidence>
<dbReference type="GO" id="GO:0005178">
    <property type="term" value="F:integrin binding"/>
    <property type="evidence" value="ECO:0007669"/>
    <property type="project" value="TreeGrafter"/>
</dbReference>
<evidence type="ECO:0000256" key="17">
    <source>
        <dbReference type="RuleBase" id="RU003762"/>
    </source>
</evidence>
<feature type="domain" description="VWFA" evidence="19">
    <location>
        <begin position="150"/>
        <end position="328"/>
    </location>
</feature>
<evidence type="ECO:0000256" key="9">
    <source>
        <dbReference type="ARBA" id="ARBA00022889"/>
    </source>
</evidence>
<dbReference type="FunFam" id="2.60.40.1460:FF:000001">
    <property type="entry name" value="Integrin, alpha V"/>
    <property type="match status" value="1"/>
</dbReference>
<feature type="repeat" description="FG-GAP" evidence="16">
    <location>
        <begin position="443"/>
        <end position="503"/>
    </location>
</feature>
<dbReference type="InterPro" id="IPR002035">
    <property type="entry name" value="VWF_A"/>
</dbReference>
<dbReference type="GO" id="GO:0009897">
    <property type="term" value="C:external side of plasma membrane"/>
    <property type="evidence" value="ECO:0007669"/>
    <property type="project" value="TreeGrafter"/>
</dbReference>
<feature type="repeat" description="FG-GAP" evidence="16">
    <location>
        <begin position="506"/>
        <end position="564"/>
    </location>
</feature>
<dbReference type="Gene3D" id="2.60.40.1460">
    <property type="entry name" value="Integrin domains. Chain A, domain 2"/>
    <property type="match status" value="1"/>
</dbReference>
<keyword evidence="10 17" id="KW-1133">Transmembrane helix</keyword>
<keyword evidence="7" id="KW-0106">Calcium</keyword>
<dbReference type="SUPFAM" id="SSF69318">
    <property type="entry name" value="Integrin alpha N-terminal domain"/>
    <property type="match status" value="1"/>
</dbReference>
<dbReference type="Pfam" id="PF00092">
    <property type="entry name" value="VWA"/>
    <property type="match status" value="1"/>
</dbReference>
<keyword evidence="4" id="KW-0479">Metal-binding</keyword>
<evidence type="ECO:0000256" key="5">
    <source>
        <dbReference type="ARBA" id="ARBA00022729"/>
    </source>
</evidence>
<evidence type="ECO:0000256" key="2">
    <source>
        <dbReference type="ARBA" id="ARBA00008054"/>
    </source>
</evidence>
<sequence>MNHRILLLTALALCHGFNLDTEKAVIFQNNARGFGQSVVQIQGSRLVVGAPQEVKAANQTGGLYHCDYSTGRCEAIPLQVPPEAVNMSLGLSLAFAANPFRLLACGPTVHQICKENTYANGLCFSFGSNLLQQPRRIPRALRGCPEQDSDIAFLIDGSGSIDPVDFERMKRFVSTVMSQFQKSKTLFSLMQYSDDFQTHFTFNDFKRNPVPEFLVGPIRQLFGRTHTATGIRKVVRELFHSSSGARNHAIKIMIVITDGEKYLDPLEYSDVIPEADRKKIIRYVIGVGDAFRSRKSRQELDTIASKPPADHVFQVNNFEALKTIQNQLQEKIFAIEGTQTGSTSSFEHEMSQEGFSAAFTSDGPLLGAVGSFDWAGGAFLHTSNDKITFINTTRIDSDMNDAYLGYAAEVTLRNRVQHLFLGAPRYQHIGLVVIFRQNAGVWQKNAEIKGSQIGSYFGASLCSVDVNRDGSSDLVLIGAPHFYEQMRGGQVSMCPFPRGRAKWQCDAVLRGEPGHPWGRFGAALTALGDVNGDRLVDVAIGAPGEQENQGAVYLFHGTSKLGISPSHSQRVTGAQLSPSLQYFGQSLSGGQDLTQDGLADVAVGAQGHALLLRTRPVLRMWANIHITPAEIARSVYECQQLVTFPHDLGKAIVCLQVSQSSKNQLVNLQSIVTFDLTLDPGRLSSRAIFQETGTRNLTRVRELGLKQHCEAVRLLLPDCVEDSVTPIILRLNFSLVGKPISSLRNLQPMLAVDAQRYFTTSLPFEKNCGADHVCQDDLSISFGVSDLKTLIVGSNLELNLKVRVWNDGEDSYGTAVTFFYPPGLSYRRVTGGQSHLQSRSLRLTCDSAPAGTQGTRSTRCSVNHLIFREGAQVTFTVTFHVSPTATLGDKLLLAANVSSENNSPKTSKTAFQLELPVKYAVYTVISSHEQSTKYLNFSASQEEGSREAQHRYQVNNLGQRELPVSIDISVPMELNQVPVWKDIEVLNPQNPSIQCSSERTAPTESDFLTHFKKKPVLDCSIADCLRFRCDIPSFGVQEELDFILKGNLSFGWASQLLQKKTLVVSMAEVTFNRSVYTQISGQEAFLRAQVEMVLEEYEVYSPMPLLVSSSMGGLLLLALITALLYKCGFFKRQYKEMMDNKPENTALNGEDIHHETPDLPLSE</sequence>
<evidence type="ECO:0000256" key="6">
    <source>
        <dbReference type="ARBA" id="ARBA00022737"/>
    </source>
</evidence>
<dbReference type="SMART" id="SM00327">
    <property type="entry name" value="VWA"/>
    <property type="match status" value="1"/>
</dbReference>
<feature type="transmembrane region" description="Helical" evidence="17">
    <location>
        <begin position="1105"/>
        <end position="1125"/>
    </location>
</feature>
<dbReference type="Pfam" id="PF20805">
    <property type="entry name" value="Integrin_A_Ig_2"/>
    <property type="match status" value="1"/>
</dbReference>
<dbReference type="Gene3D" id="2.60.40.1530">
    <property type="entry name" value="ntegrin, alpha v. Chain A, domain 4"/>
    <property type="match status" value="1"/>
</dbReference>
<dbReference type="SUPFAM" id="SSF53300">
    <property type="entry name" value="vWA-like"/>
    <property type="match status" value="1"/>
</dbReference>
<evidence type="ECO:0000256" key="15">
    <source>
        <dbReference type="ARBA" id="ARBA00023180"/>
    </source>
</evidence>
<dbReference type="GO" id="GO:0098609">
    <property type="term" value="P:cell-cell adhesion"/>
    <property type="evidence" value="ECO:0007669"/>
    <property type="project" value="TreeGrafter"/>
</dbReference>
<dbReference type="Proteomes" id="UP000429181">
    <property type="component" value="Chromosome 25"/>
</dbReference>
<dbReference type="GO" id="GO:0007229">
    <property type="term" value="P:integrin-mediated signaling pathway"/>
    <property type="evidence" value="ECO:0007669"/>
    <property type="project" value="UniProtKB-KW"/>
</dbReference>
<evidence type="ECO:0000256" key="14">
    <source>
        <dbReference type="ARBA" id="ARBA00023170"/>
    </source>
</evidence>
<dbReference type="GO" id="GO:0033627">
    <property type="term" value="P:cell adhesion mediated by integrin"/>
    <property type="evidence" value="ECO:0007669"/>
    <property type="project" value="TreeGrafter"/>
</dbReference>
<evidence type="ECO:0000256" key="18">
    <source>
        <dbReference type="SAM" id="MobiDB-lite"/>
    </source>
</evidence>
<evidence type="ECO:0000256" key="1">
    <source>
        <dbReference type="ARBA" id="ARBA00004479"/>
    </source>
</evidence>
<feature type="signal peptide" evidence="17">
    <location>
        <begin position="1"/>
        <end position="16"/>
    </location>
</feature>
<keyword evidence="5 17" id="KW-0732">Signal</keyword>
<evidence type="ECO:0000313" key="20">
    <source>
        <dbReference type="Ensembl" id="ENSBIXP00005024924.1"/>
    </source>
</evidence>
<dbReference type="InterPro" id="IPR018184">
    <property type="entry name" value="Integrin_alpha_C_CS"/>
</dbReference>
<name>A0A4W2H4F6_BOBOX</name>
<keyword evidence="3 17" id="KW-0812">Transmembrane</keyword>
<keyword evidence="11 17" id="KW-0401">Integrin</keyword>
<dbReference type="Pfam" id="PF21520">
    <property type="entry name" value="ITGAX-like_Ig_3"/>
    <property type="match status" value="1"/>
</dbReference>
<dbReference type="FunFam" id="2.130.10.130:FF:000005">
    <property type="entry name" value="Integrin alpha L"/>
    <property type="match status" value="1"/>
</dbReference>
<dbReference type="PRINTS" id="PR00453">
    <property type="entry name" value="VWFADOMAIN"/>
</dbReference>
<dbReference type="PANTHER" id="PTHR23220">
    <property type="entry name" value="INTEGRIN ALPHA"/>
    <property type="match status" value="1"/>
</dbReference>
<dbReference type="SUPFAM" id="SSF69179">
    <property type="entry name" value="Integrin domains"/>
    <property type="match status" value="3"/>
</dbReference>
<dbReference type="Gene3D" id="1.20.5.930">
    <property type="entry name" value="Bicelle-embedded integrin alpha(iib) transmembrane segment"/>
    <property type="match status" value="1"/>
</dbReference>
<feature type="repeat" description="FG-GAP" evidence="16">
    <location>
        <begin position="569"/>
        <end position="629"/>
    </location>
</feature>
<dbReference type="AlphaFoldDB" id="A0A4W2H4F6"/>
<dbReference type="InterPro" id="IPR048285">
    <property type="entry name" value="Integrin_alpha_Ig-like_2"/>
</dbReference>
<dbReference type="InterPro" id="IPR013519">
    <property type="entry name" value="Int_alpha_beta-p"/>
</dbReference>
<feature type="region of interest" description="Disordered" evidence="18">
    <location>
        <begin position="1142"/>
        <end position="1163"/>
    </location>
</feature>
<dbReference type="FunFam" id="2.60.40.1530:FF:000003">
    <property type="entry name" value="Integrin alpha M"/>
    <property type="match status" value="1"/>
</dbReference>
<dbReference type="InterPro" id="IPR048633">
    <property type="entry name" value="ITGAX-like_Ig_3"/>
</dbReference>
<keyword evidence="14 17" id="KW-0675">Receptor</keyword>
<dbReference type="PANTHER" id="PTHR23220:SF118">
    <property type="entry name" value="INTEGRIN ALPHA-X"/>
    <property type="match status" value="1"/>
</dbReference>
<dbReference type="CDD" id="cd01469">
    <property type="entry name" value="vWA_integrins_alpha_subunit"/>
    <property type="match status" value="1"/>
</dbReference>
<dbReference type="Gene3D" id="2.130.10.130">
    <property type="entry name" value="Integrin alpha, N-terminal"/>
    <property type="match status" value="2"/>
</dbReference>
<evidence type="ECO:0000256" key="10">
    <source>
        <dbReference type="ARBA" id="ARBA00022989"/>
    </source>
</evidence>
<accession>A0A4W2H4F6</accession>
<keyword evidence="15" id="KW-0325">Glycoprotein</keyword>
<dbReference type="PROSITE" id="PS50234">
    <property type="entry name" value="VWFA"/>
    <property type="match status" value="1"/>
</dbReference>
<evidence type="ECO:0000256" key="7">
    <source>
        <dbReference type="ARBA" id="ARBA00022837"/>
    </source>
</evidence>
<dbReference type="Gene3D" id="2.60.40.1510">
    <property type="entry name" value="ntegrin, alpha v. Chain A, domain 3"/>
    <property type="match status" value="1"/>
</dbReference>
<evidence type="ECO:0000256" key="12">
    <source>
        <dbReference type="ARBA" id="ARBA00023136"/>
    </source>
</evidence>
<reference evidence="20 21" key="1">
    <citation type="submission" date="2018-11" db="EMBL/GenBank/DDBJ databases">
        <title>Haplotype-resolved cattle genomes.</title>
        <authorList>
            <person name="Low W.Y."/>
            <person name="Tearle R."/>
            <person name="Bickhart D.M."/>
            <person name="Rosen B.D."/>
            <person name="Koren S."/>
            <person name="Rhie A."/>
            <person name="Hiendleder S."/>
            <person name="Phillippy A.M."/>
            <person name="Smith T.P.L."/>
            <person name="Williams J.L."/>
        </authorList>
    </citation>
    <scope>NUCLEOTIDE SEQUENCE [LARGE SCALE GENOMIC DNA]</scope>
</reference>
<evidence type="ECO:0000313" key="21">
    <source>
        <dbReference type="Proteomes" id="UP000429181"/>
    </source>
</evidence>
<dbReference type="Ensembl" id="ENSBIXT00005040408.1">
    <property type="protein sequence ID" value="ENSBIXP00005024924.1"/>
    <property type="gene ID" value="ENSBIXG00005027501.1"/>
</dbReference>
<dbReference type="InterPro" id="IPR013649">
    <property type="entry name" value="Integrin_alpha_Ig-like_1"/>
</dbReference>
<dbReference type="FunFam" id="2.60.40.1510:FF:000009">
    <property type="entry name" value="Integrin alpha M"/>
    <property type="match status" value="1"/>
</dbReference>
<evidence type="ECO:0000256" key="8">
    <source>
        <dbReference type="ARBA" id="ARBA00022842"/>
    </source>
</evidence>
<comment type="subcellular location">
    <subcellularLocation>
        <location evidence="1 17">Membrane</location>
        <topology evidence="1 17">Single-pass type I membrane protein</topology>
    </subcellularLocation>
</comment>
<proteinExistence type="inferred from homology"/>
<keyword evidence="6" id="KW-0677">Repeat</keyword>
<dbReference type="GeneTree" id="ENSGT00940000160953"/>
<evidence type="ECO:0000256" key="16">
    <source>
        <dbReference type="PROSITE-ProRule" id="PRU00803"/>
    </source>
</evidence>
<organism evidence="20 21">
    <name type="scientific">Bos indicus x Bos taurus</name>
    <name type="common">Hybrid cattle</name>
    <dbReference type="NCBI Taxonomy" id="30522"/>
    <lineage>
        <taxon>Eukaryota</taxon>
        <taxon>Metazoa</taxon>
        <taxon>Chordata</taxon>
        <taxon>Craniata</taxon>
        <taxon>Vertebrata</taxon>
        <taxon>Euteleostomi</taxon>
        <taxon>Mammalia</taxon>
        <taxon>Eutheria</taxon>
        <taxon>Laurasiatheria</taxon>
        <taxon>Artiodactyla</taxon>
        <taxon>Ruminantia</taxon>
        <taxon>Pecora</taxon>
        <taxon>Bovidae</taxon>
        <taxon>Bovinae</taxon>
        <taxon>Bos</taxon>
    </lineage>
</organism>
<keyword evidence="13" id="KW-1015">Disulfide bond</keyword>
<feature type="chain" id="PRO_5021512047" evidence="17">
    <location>
        <begin position="17"/>
        <end position="1163"/>
    </location>
</feature>
<dbReference type="FunFam" id="1.20.5.930:FF:000004">
    <property type="entry name" value="Integrin subunit alpha M"/>
    <property type="match status" value="1"/>
</dbReference>
<dbReference type="InterPro" id="IPR032695">
    <property type="entry name" value="Integrin_dom_sf"/>
</dbReference>
<dbReference type="GO" id="GO:0008305">
    <property type="term" value="C:integrin complex"/>
    <property type="evidence" value="ECO:0007669"/>
    <property type="project" value="InterPro"/>
</dbReference>
<gene>
    <name evidence="20" type="primary">LOC113883774</name>
</gene>
<evidence type="ECO:0000256" key="11">
    <source>
        <dbReference type="ARBA" id="ARBA00023037"/>
    </source>
</evidence>
<dbReference type="InterPro" id="IPR000413">
    <property type="entry name" value="Integrin_alpha"/>
</dbReference>
<keyword evidence="9 17" id="KW-0130">Cell adhesion</keyword>
<feature type="repeat" description="FG-GAP" evidence="16">
    <location>
        <begin position="18"/>
        <end position="75"/>
    </location>
</feature>
<dbReference type="GO" id="GO:0046872">
    <property type="term" value="F:metal ion binding"/>
    <property type="evidence" value="ECO:0007669"/>
    <property type="project" value="UniProtKB-KW"/>
</dbReference>
<dbReference type="SMART" id="SM00191">
    <property type="entry name" value="Int_alpha"/>
    <property type="match status" value="5"/>
</dbReference>
<dbReference type="Pfam" id="PF00357">
    <property type="entry name" value="Integrin_alpha"/>
    <property type="match status" value="1"/>
</dbReference>
<comment type="similarity">
    <text evidence="2 17">Belongs to the integrin alpha chain family.</text>
</comment>
<dbReference type="Pfam" id="PF01839">
    <property type="entry name" value="FG-GAP"/>
    <property type="match status" value="2"/>
</dbReference>
<evidence type="ECO:0000259" key="19">
    <source>
        <dbReference type="PROSITE" id="PS50234"/>
    </source>
</evidence>